<dbReference type="Gene3D" id="2.70.98.10">
    <property type="match status" value="1"/>
</dbReference>
<dbReference type="GO" id="GO:0005975">
    <property type="term" value="P:carbohydrate metabolic process"/>
    <property type="evidence" value="ECO:0007669"/>
    <property type="project" value="InterPro"/>
</dbReference>
<dbReference type="OrthoDB" id="9795355at2"/>
<dbReference type="Pfam" id="PF01263">
    <property type="entry name" value="Aldose_epim"/>
    <property type="match status" value="1"/>
</dbReference>
<dbReference type="InterPro" id="IPR008183">
    <property type="entry name" value="Aldose_1/G6P_1-epimerase"/>
</dbReference>
<dbReference type="InterPro" id="IPR037481">
    <property type="entry name" value="LacX"/>
</dbReference>
<dbReference type="AlphaFoldDB" id="A0A5Q0C8D0"/>
<gene>
    <name evidence="1" type="ORF">FZ934_09180</name>
</gene>
<sequence>MPSLKRIANQYLTVDVSSFGAEMQALDTSDGKSWLWNGDAAFWNGRSPVLFPIVGKAPGDAVMIDGQSYPMNQHGFARRAEFTLASSSDTMCRYELASSPATKAVFPFEFLLAVEHVLEGRKLTVVAEVSNRDERPMPFGLGFHPAFVWPLPDAAGQDHIVTLDNQAEPALARLEGGLIAPGKLASPFKAGRLVLDPSMFKQDAMIFPEGAGKGLRYGAEGGPSLHFTFENLPNLALWQKPGAPFLCVEPWHGMAAEKDGSKELAKRPYSLTLPPGEVRRFAFTVEIVNE</sequence>
<dbReference type="RefSeq" id="WP_153270818.1">
    <property type="nucleotide sequence ID" value="NZ_CP043498.1"/>
</dbReference>
<reference evidence="1 2" key="1">
    <citation type="submission" date="2019-08" db="EMBL/GenBank/DDBJ databases">
        <title>Prosopis cineraria nodule microbiome.</title>
        <authorList>
            <person name="Ali R."/>
            <person name="Chaluvadi S.R."/>
            <person name="Wang X."/>
        </authorList>
    </citation>
    <scope>NUCLEOTIDE SEQUENCE [LARGE SCALE GENOMIC DNA]</scope>
    <source>
        <strain evidence="1 2">BG7</strain>
    </source>
</reference>
<proteinExistence type="predicted"/>
<dbReference type="GO" id="GO:0030246">
    <property type="term" value="F:carbohydrate binding"/>
    <property type="evidence" value="ECO:0007669"/>
    <property type="project" value="InterPro"/>
</dbReference>
<dbReference type="Proteomes" id="UP000326881">
    <property type="component" value="Chromosome"/>
</dbReference>
<dbReference type="SUPFAM" id="SSF74650">
    <property type="entry name" value="Galactose mutarotase-like"/>
    <property type="match status" value="1"/>
</dbReference>
<evidence type="ECO:0000313" key="1">
    <source>
        <dbReference type="EMBL" id="QFY60584.1"/>
    </source>
</evidence>
<evidence type="ECO:0000313" key="2">
    <source>
        <dbReference type="Proteomes" id="UP000326881"/>
    </source>
</evidence>
<dbReference type="InterPro" id="IPR014718">
    <property type="entry name" value="GH-type_carb-bd"/>
</dbReference>
<protein>
    <submittedName>
        <fullName evidence="1">Aldose 1-epimerase family protein</fullName>
    </submittedName>
</protein>
<name>A0A5Q0C8D0_9HYPH</name>
<accession>A0A5Q0C8D0</accession>
<dbReference type="GO" id="GO:0016853">
    <property type="term" value="F:isomerase activity"/>
    <property type="evidence" value="ECO:0007669"/>
    <property type="project" value="InterPro"/>
</dbReference>
<dbReference type="CDD" id="cd09024">
    <property type="entry name" value="Aldose_epim_lacX"/>
    <property type="match status" value="1"/>
</dbReference>
<dbReference type="KEGG" id="rgr:FZ934_09180"/>
<organism evidence="1 2">
    <name type="scientific">Rhizobium grahamii</name>
    <dbReference type="NCBI Taxonomy" id="1120045"/>
    <lineage>
        <taxon>Bacteria</taxon>
        <taxon>Pseudomonadati</taxon>
        <taxon>Pseudomonadota</taxon>
        <taxon>Alphaproteobacteria</taxon>
        <taxon>Hyphomicrobiales</taxon>
        <taxon>Rhizobiaceae</taxon>
        <taxon>Rhizobium/Agrobacterium group</taxon>
        <taxon>Rhizobium</taxon>
    </lineage>
</organism>
<dbReference type="EMBL" id="CP043498">
    <property type="protein sequence ID" value="QFY60584.1"/>
    <property type="molecule type" value="Genomic_DNA"/>
</dbReference>
<dbReference type="InterPro" id="IPR011013">
    <property type="entry name" value="Gal_mutarotase_sf_dom"/>
</dbReference>
<keyword evidence="2" id="KW-1185">Reference proteome</keyword>